<evidence type="ECO:0000313" key="1">
    <source>
        <dbReference type="EMBL" id="CAL4067497.1"/>
    </source>
</evidence>
<comment type="caution">
    <text evidence="1">The sequence shown here is derived from an EMBL/GenBank/DDBJ whole genome shotgun (WGS) entry which is preliminary data.</text>
</comment>
<feature type="non-terminal residue" evidence="1">
    <location>
        <position position="145"/>
    </location>
</feature>
<gene>
    <name evidence="1" type="ORF">MNOR_LOCUS6551</name>
</gene>
<dbReference type="Proteomes" id="UP001497623">
    <property type="component" value="Unassembled WGS sequence"/>
</dbReference>
<sequence>MALKTAGTIYCFGFDPSLISAYSQNNIEEILTTANWKIRGVYIMNSKRSFKIEFQTTTEAKRFIVSKNTSIGGIQLHPESKEPEVDPSCPTISQCWHCGRLNPNHSSSDCKHTKRCLKCNSCNHQFFTCNIPKDHSILTYDQKEK</sequence>
<reference evidence="1 2" key="1">
    <citation type="submission" date="2024-05" db="EMBL/GenBank/DDBJ databases">
        <authorList>
            <person name="Wallberg A."/>
        </authorList>
    </citation>
    <scope>NUCLEOTIDE SEQUENCE [LARGE SCALE GENOMIC DNA]</scope>
</reference>
<evidence type="ECO:0000313" key="2">
    <source>
        <dbReference type="Proteomes" id="UP001497623"/>
    </source>
</evidence>
<proteinExistence type="predicted"/>
<name>A0AAV2Q2F0_MEGNR</name>
<accession>A0AAV2Q2F0</accession>
<dbReference type="AlphaFoldDB" id="A0AAV2Q2F0"/>
<dbReference type="EMBL" id="CAXKWB010002727">
    <property type="protein sequence ID" value="CAL4067497.1"/>
    <property type="molecule type" value="Genomic_DNA"/>
</dbReference>
<organism evidence="1 2">
    <name type="scientific">Meganyctiphanes norvegica</name>
    <name type="common">Northern krill</name>
    <name type="synonym">Thysanopoda norvegica</name>
    <dbReference type="NCBI Taxonomy" id="48144"/>
    <lineage>
        <taxon>Eukaryota</taxon>
        <taxon>Metazoa</taxon>
        <taxon>Ecdysozoa</taxon>
        <taxon>Arthropoda</taxon>
        <taxon>Crustacea</taxon>
        <taxon>Multicrustacea</taxon>
        <taxon>Malacostraca</taxon>
        <taxon>Eumalacostraca</taxon>
        <taxon>Eucarida</taxon>
        <taxon>Euphausiacea</taxon>
        <taxon>Euphausiidae</taxon>
        <taxon>Meganyctiphanes</taxon>
    </lineage>
</organism>
<keyword evidence="2" id="KW-1185">Reference proteome</keyword>
<protein>
    <submittedName>
        <fullName evidence="1">Uncharacterized protein</fullName>
    </submittedName>
</protein>